<evidence type="ECO:0000313" key="2">
    <source>
        <dbReference type="EMBL" id="KAH9522993.1"/>
    </source>
</evidence>
<evidence type="ECO:0000256" key="1">
    <source>
        <dbReference type="SAM" id="Phobius"/>
    </source>
</evidence>
<keyword evidence="1" id="KW-0472">Membrane</keyword>
<accession>A0A922IBU3</accession>
<reference evidence="2" key="1">
    <citation type="submission" date="2013-05" db="EMBL/GenBank/DDBJ databases">
        <authorList>
            <person name="Yim A.K.Y."/>
            <person name="Chan T.F."/>
            <person name="Ji K.M."/>
            <person name="Liu X.Y."/>
            <person name="Zhou J.W."/>
            <person name="Li R.Q."/>
            <person name="Yang K.Y."/>
            <person name="Li J."/>
            <person name="Li M."/>
            <person name="Law P.T.W."/>
            <person name="Wu Y.L."/>
            <person name="Cai Z.L."/>
            <person name="Qin H."/>
            <person name="Bao Y."/>
            <person name="Leung R.K.K."/>
            <person name="Ng P.K.S."/>
            <person name="Zou J."/>
            <person name="Zhong X.J."/>
            <person name="Ran P.X."/>
            <person name="Zhong N.S."/>
            <person name="Liu Z.G."/>
            <person name="Tsui S.K.W."/>
        </authorList>
    </citation>
    <scope>NUCLEOTIDE SEQUENCE</scope>
    <source>
        <strain evidence="2">Derf</strain>
        <tissue evidence="2">Whole organism</tissue>
    </source>
</reference>
<sequence>MVLMILLKNSLSLRSFRITSVQIFTTFNLFLIMGSSISTYLRLASHPPQNPFSNAKDCIATKQNFNIFNQFCKEYCLNYS</sequence>
<dbReference type="EMBL" id="ASGP02000002">
    <property type="protein sequence ID" value="KAH9522993.1"/>
    <property type="molecule type" value="Genomic_DNA"/>
</dbReference>
<dbReference type="AlphaFoldDB" id="A0A922IBU3"/>
<comment type="caution">
    <text evidence="2">The sequence shown here is derived from an EMBL/GenBank/DDBJ whole genome shotgun (WGS) entry which is preliminary data.</text>
</comment>
<keyword evidence="1" id="KW-0812">Transmembrane</keyword>
<feature type="transmembrane region" description="Helical" evidence="1">
    <location>
        <begin position="21"/>
        <end position="41"/>
    </location>
</feature>
<proteinExistence type="predicted"/>
<reference evidence="2" key="2">
    <citation type="journal article" date="2022" name="Res Sq">
        <title>Comparative Genomics Reveals Insights into the Divergent Evolution of Astigmatic Mites and Household Pest Adaptations.</title>
        <authorList>
            <person name="Xiong Q."/>
            <person name="Wan A.T.-Y."/>
            <person name="Liu X.-Y."/>
            <person name="Fung C.S.-H."/>
            <person name="Xiao X."/>
            <person name="Malainual N."/>
            <person name="Hou J."/>
            <person name="Wang L."/>
            <person name="Wang M."/>
            <person name="Yang K."/>
            <person name="Cui Y."/>
            <person name="Leung E."/>
            <person name="Nong W."/>
            <person name="Shin S.-K."/>
            <person name="Au S."/>
            <person name="Jeong K.Y."/>
            <person name="Chew F.T."/>
            <person name="Hui J."/>
            <person name="Leung T.F."/>
            <person name="Tungtrongchitr A."/>
            <person name="Zhong N."/>
            <person name="Liu Z."/>
            <person name="Tsui S."/>
        </authorList>
    </citation>
    <scope>NUCLEOTIDE SEQUENCE</scope>
    <source>
        <strain evidence="2">Derf</strain>
        <tissue evidence="2">Whole organism</tissue>
    </source>
</reference>
<protein>
    <submittedName>
        <fullName evidence="2">Uncharacterized protein</fullName>
    </submittedName>
</protein>
<evidence type="ECO:0000313" key="3">
    <source>
        <dbReference type="Proteomes" id="UP000790347"/>
    </source>
</evidence>
<name>A0A922IBU3_DERFA</name>
<keyword evidence="1" id="KW-1133">Transmembrane helix</keyword>
<organism evidence="2 3">
    <name type="scientific">Dermatophagoides farinae</name>
    <name type="common">American house dust mite</name>
    <dbReference type="NCBI Taxonomy" id="6954"/>
    <lineage>
        <taxon>Eukaryota</taxon>
        <taxon>Metazoa</taxon>
        <taxon>Ecdysozoa</taxon>
        <taxon>Arthropoda</taxon>
        <taxon>Chelicerata</taxon>
        <taxon>Arachnida</taxon>
        <taxon>Acari</taxon>
        <taxon>Acariformes</taxon>
        <taxon>Sarcoptiformes</taxon>
        <taxon>Astigmata</taxon>
        <taxon>Psoroptidia</taxon>
        <taxon>Analgoidea</taxon>
        <taxon>Pyroglyphidae</taxon>
        <taxon>Dermatophagoidinae</taxon>
        <taxon>Dermatophagoides</taxon>
    </lineage>
</organism>
<gene>
    <name evidence="2" type="ORF">DERF_006546</name>
</gene>
<keyword evidence="3" id="KW-1185">Reference proteome</keyword>
<dbReference type="Proteomes" id="UP000790347">
    <property type="component" value="Unassembled WGS sequence"/>
</dbReference>